<name>A1SXA7_PSYIN</name>
<dbReference type="HOGENOM" id="CLU_2289281_0_0_6"/>
<dbReference type="AlphaFoldDB" id="A1SXA7"/>
<dbReference type="RefSeq" id="WP_011770682.1">
    <property type="nucleotide sequence ID" value="NC_008709.1"/>
</dbReference>
<dbReference type="STRING" id="357804.Ping_2385"/>
<evidence type="ECO:0000313" key="2">
    <source>
        <dbReference type="Proteomes" id="UP000000639"/>
    </source>
</evidence>
<organism evidence="1 2">
    <name type="scientific">Psychromonas ingrahamii (strain DSM 17664 / CCUG 51855 / 37)</name>
    <dbReference type="NCBI Taxonomy" id="357804"/>
    <lineage>
        <taxon>Bacteria</taxon>
        <taxon>Pseudomonadati</taxon>
        <taxon>Pseudomonadota</taxon>
        <taxon>Gammaproteobacteria</taxon>
        <taxon>Alteromonadales</taxon>
        <taxon>Psychromonadaceae</taxon>
        <taxon>Psychromonas</taxon>
    </lineage>
</organism>
<protein>
    <submittedName>
        <fullName evidence="1">Uncharacterized protein</fullName>
    </submittedName>
</protein>
<sequence>MSKHNQDLKFSLSAEEFNLIFDYQLASSVQLKKLQLIKIELFKKRPKFKRVNIILTLGDIDNLLVNISREANKNNNSVKEQYLLPSLFSKLGNKYNESIYS</sequence>
<keyword evidence="2" id="KW-1185">Reference proteome</keyword>
<gene>
    <name evidence="1" type="ordered locus">Ping_2385</name>
</gene>
<dbReference type="EMBL" id="CP000510">
    <property type="protein sequence ID" value="ABM04122.1"/>
    <property type="molecule type" value="Genomic_DNA"/>
</dbReference>
<proteinExistence type="predicted"/>
<reference evidence="1 2" key="1">
    <citation type="submission" date="2007-01" db="EMBL/GenBank/DDBJ databases">
        <title>Complete sequence of Psychromonas ingrahamii 37.</title>
        <authorList>
            <consortium name="US DOE Joint Genome Institute"/>
            <person name="Copeland A."/>
            <person name="Lucas S."/>
            <person name="Lapidus A."/>
            <person name="Barry K."/>
            <person name="Detter J.C."/>
            <person name="Glavina del Rio T."/>
            <person name="Hammon N."/>
            <person name="Israni S."/>
            <person name="Dalin E."/>
            <person name="Tice H."/>
            <person name="Pitluck S."/>
            <person name="Thompson L.S."/>
            <person name="Brettin T."/>
            <person name="Bruce D."/>
            <person name="Han C."/>
            <person name="Tapia R."/>
            <person name="Schmutz J."/>
            <person name="Larimer F."/>
            <person name="Land M."/>
            <person name="Hauser L."/>
            <person name="Kyrpides N."/>
            <person name="Ivanova N."/>
            <person name="Staley J."/>
            <person name="Richardson P."/>
        </authorList>
    </citation>
    <scope>NUCLEOTIDE SEQUENCE [LARGE SCALE GENOMIC DNA]</scope>
    <source>
        <strain evidence="1 2">37</strain>
    </source>
</reference>
<dbReference type="Proteomes" id="UP000000639">
    <property type="component" value="Chromosome"/>
</dbReference>
<accession>A1SXA7</accession>
<evidence type="ECO:0000313" key="1">
    <source>
        <dbReference type="EMBL" id="ABM04122.1"/>
    </source>
</evidence>
<dbReference type="KEGG" id="pin:Ping_2385"/>